<keyword evidence="2" id="KW-1133">Transmembrane helix</keyword>
<name>A0A922DSE3_CARIL</name>
<evidence type="ECO:0000256" key="2">
    <source>
        <dbReference type="SAM" id="Phobius"/>
    </source>
</evidence>
<proteinExistence type="predicted"/>
<comment type="caution">
    <text evidence="3">The sequence shown here is derived from an EMBL/GenBank/DDBJ whole genome shotgun (WGS) entry which is preliminary data.</text>
</comment>
<feature type="transmembrane region" description="Helical" evidence="2">
    <location>
        <begin position="103"/>
        <end position="121"/>
    </location>
</feature>
<dbReference type="AlphaFoldDB" id="A0A922DSE3"/>
<dbReference type="Proteomes" id="UP000811246">
    <property type="component" value="Chromosome 11"/>
</dbReference>
<feature type="compositionally biased region" description="Polar residues" evidence="1">
    <location>
        <begin position="1"/>
        <end position="12"/>
    </location>
</feature>
<evidence type="ECO:0000313" key="3">
    <source>
        <dbReference type="EMBL" id="KAG6689208.1"/>
    </source>
</evidence>
<evidence type="ECO:0000256" key="1">
    <source>
        <dbReference type="SAM" id="MobiDB-lite"/>
    </source>
</evidence>
<feature type="compositionally biased region" description="Basic and acidic residues" evidence="1">
    <location>
        <begin position="18"/>
        <end position="32"/>
    </location>
</feature>
<feature type="transmembrane region" description="Helical" evidence="2">
    <location>
        <begin position="72"/>
        <end position="91"/>
    </location>
</feature>
<evidence type="ECO:0008006" key="5">
    <source>
        <dbReference type="Google" id="ProtNLM"/>
    </source>
</evidence>
<dbReference type="EMBL" id="CM031835">
    <property type="protein sequence ID" value="KAG6689208.1"/>
    <property type="molecule type" value="Genomic_DNA"/>
</dbReference>
<keyword evidence="2" id="KW-0812">Transmembrane</keyword>
<accession>A0A922DSE3</accession>
<sequence>MENSTTTSTKMNVQLDGIDAKPDKDEDEYTKIDEDEATHPRRHSCARHPFRRTPISLSSQLWKTKMKKLPNMPLHLFLFQSVLSFVSFQLWKTQTKKLNTHERFFLFPLLIYVFFLISSNFV</sequence>
<keyword evidence="2" id="KW-0472">Membrane</keyword>
<reference evidence="3" key="1">
    <citation type="submission" date="2021-01" db="EMBL/GenBank/DDBJ databases">
        <authorList>
            <person name="Lovell J.T."/>
            <person name="Bentley N."/>
            <person name="Bhattarai G."/>
            <person name="Jenkins J.W."/>
            <person name="Sreedasyam A."/>
            <person name="Alarcon Y."/>
            <person name="Bock C."/>
            <person name="Boston L."/>
            <person name="Carlson J."/>
            <person name="Cervantes K."/>
            <person name="Clermont K."/>
            <person name="Krom N."/>
            <person name="Kubenka K."/>
            <person name="Mamidi S."/>
            <person name="Mattison C."/>
            <person name="Monteros M."/>
            <person name="Pisani C."/>
            <person name="Plott C."/>
            <person name="Rajasekar S."/>
            <person name="Rhein H.S."/>
            <person name="Rohla C."/>
            <person name="Song M."/>
            <person name="Hilaire R.S."/>
            <person name="Shu S."/>
            <person name="Wells L."/>
            <person name="Wang X."/>
            <person name="Webber J."/>
            <person name="Heerema R.J."/>
            <person name="Klein P."/>
            <person name="Conner P."/>
            <person name="Grauke L."/>
            <person name="Grimwood J."/>
            <person name="Schmutz J."/>
            <person name="Randall J.J."/>
        </authorList>
    </citation>
    <scope>NUCLEOTIDE SEQUENCE</scope>
    <source>
        <tissue evidence="3">Leaf</tissue>
    </source>
</reference>
<protein>
    <recommendedName>
        <fullName evidence="5">Transmembrane protein</fullName>
    </recommendedName>
</protein>
<organism evidence="3 4">
    <name type="scientific">Carya illinoinensis</name>
    <name type="common">Pecan</name>
    <dbReference type="NCBI Taxonomy" id="32201"/>
    <lineage>
        <taxon>Eukaryota</taxon>
        <taxon>Viridiplantae</taxon>
        <taxon>Streptophyta</taxon>
        <taxon>Embryophyta</taxon>
        <taxon>Tracheophyta</taxon>
        <taxon>Spermatophyta</taxon>
        <taxon>Magnoliopsida</taxon>
        <taxon>eudicotyledons</taxon>
        <taxon>Gunneridae</taxon>
        <taxon>Pentapetalae</taxon>
        <taxon>rosids</taxon>
        <taxon>fabids</taxon>
        <taxon>Fagales</taxon>
        <taxon>Juglandaceae</taxon>
        <taxon>Carya</taxon>
    </lineage>
</organism>
<gene>
    <name evidence="3" type="ORF">I3842_11G163300</name>
</gene>
<feature type="region of interest" description="Disordered" evidence="1">
    <location>
        <begin position="1"/>
        <end position="43"/>
    </location>
</feature>
<evidence type="ECO:0000313" key="4">
    <source>
        <dbReference type="Proteomes" id="UP000811246"/>
    </source>
</evidence>